<dbReference type="PROSITE" id="PS51170">
    <property type="entry name" value="CW"/>
    <property type="match status" value="3"/>
</dbReference>
<dbReference type="Gene3D" id="2.10.270.10">
    <property type="entry name" value="Cholin Binding"/>
    <property type="match status" value="3"/>
</dbReference>
<reference evidence="4 5" key="1">
    <citation type="submission" date="2019-11" db="EMBL/GenBank/DDBJ databases">
        <title>Eggerthellaceae novel genus isolated from the rectal contents of marmort.</title>
        <authorList>
            <person name="Zhang G."/>
        </authorList>
    </citation>
    <scope>NUCLEOTIDE SEQUENCE [LARGE SCALE GENOMIC DNA]</scope>
    <source>
        <strain evidence="5">zg-886</strain>
    </source>
</reference>
<feature type="chain" id="PRO_5047032701" evidence="3">
    <location>
        <begin position="34"/>
        <end position="646"/>
    </location>
</feature>
<dbReference type="InterPro" id="IPR018337">
    <property type="entry name" value="Cell_wall/Cho-bd_repeat"/>
</dbReference>
<dbReference type="Pfam" id="PF01473">
    <property type="entry name" value="Choline_bind_1"/>
    <property type="match status" value="4"/>
</dbReference>
<dbReference type="Proteomes" id="UP000636394">
    <property type="component" value="Unassembled WGS sequence"/>
</dbReference>
<protein>
    <submittedName>
        <fullName evidence="4">Uncharacterized protein</fullName>
    </submittedName>
</protein>
<sequence length="646" mass="70466">MKRKGSARRGAFARCAFAAIFAAALGAFAPAAASAEATEGENEIVLLADVSENVTILEGDDIVIDLKGHTFTGSGAPADPAEAVITNYGTLTLKDSSSDSSGALAQEKTGEADLETALYCKRGSKTTITSGRIEGKIAFEATDDDGKKNSLTATGGIFRTNPFEGTRYKDMFVAYEGKPGYFIPCPHTSTTTEGYVSATCGESGATGTTVCSNCKTVIRSSAVIPPTGNHAFGDWEVTTPATEEAEGVETRECSVCHQKETRAIAKLEHVHNFTGDWQFDETDHWHACTCGEVADVAPHVFGEGTTSKEPTANQPGIMTYTCTVCPAQKHETIPATGEVEPQPHTHAFASFGRDATSHWSVCGECGESYDVARHTFGEWATTAEPTATEAGAQIRACGVCGFEETEALPALKPDADGWIETDDGAWQLVDEDGKLVEEGWENVDGTWYYFEEETMQTGWKDVDGAWYYLTKKGEGTEGAMVTGWKLVDDDWYYFKKSGAMQTGWQQVSGTWYYLAKKGEGVEGSMATGWKKDGDTWYYLNKKGEGVEGAMATDWRFVDDDWYHFEKSGAMQFGWQRLGGVWYLLDATHRGFFGSMLAGWQRVDHATGEPTSANTWFYLDPETGAMAESTWVGDYYVDKWGYWRAAR</sequence>
<feature type="repeat" description="Cell wall-binding" evidence="2">
    <location>
        <begin position="526"/>
        <end position="545"/>
    </location>
</feature>
<keyword evidence="3" id="KW-0732">Signal</keyword>
<dbReference type="PROSITE" id="PS51318">
    <property type="entry name" value="TAT"/>
    <property type="match status" value="1"/>
</dbReference>
<evidence type="ECO:0000256" key="3">
    <source>
        <dbReference type="SAM" id="SignalP"/>
    </source>
</evidence>
<evidence type="ECO:0000256" key="2">
    <source>
        <dbReference type="PROSITE-ProRule" id="PRU00591"/>
    </source>
</evidence>
<organism evidence="4 5">
    <name type="scientific">Xiamenia xianingshaonis</name>
    <dbReference type="NCBI Taxonomy" id="2682776"/>
    <lineage>
        <taxon>Bacteria</taxon>
        <taxon>Bacillati</taxon>
        <taxon>Actinomycetota</taxon>
        <taxon>Coriobacteriia</taxon>
        <taxon>Eggerthellales</taxon>
        <taxon>Eggerthellaceae</taxon>
        <taxon>Xiamenia</taxon>
    </lineage>
</organism>
<proteinExistence type="predicted"/>
<dbReference type="EMBL" id="WPCR01000002">
    <property type="protein sequence ID" value="NHM13492.1"/>
    <property type="molecule type" value="Genomic_DNA"/>
</dbReference>
<feature type="repeat" description="Cell wall-binding" evidence="2">
    <location>
        <begin position="501"/>
        <end position="520"/>
    </location>
</feature>
<name>A0ABX0IFB2_9ACTN</name>
<evidence type="ECO:0000313" key="4">
    <source>
        <dbReference type="EMBL" id="NHM13492.1"/>
    </source>
</evidence>
<feature type="signal peptide" evidence="3">
    <location>
        <begin position="1"/>
        <end position="33"/>
    </location>
</feature>
<evidence type="ECO:0000313" key="5">
    <source>
        <dbReference type="Proteomes" id="UP000636394"/>
    </source>
</evidence>
<accession>A0ABX0IFB2</accession>
<dbReference type="InterPro" id="IPR006311">
    <property type="entry name" value="TAT_signal"/>
</dbReference>
<comment type="caution">
    <text evidence="4">The sequence shown here is derived from an EMBL/GenBank/DDBJ whole genome shotgun (WGS) entry which is preliminary data.</text>
</comment>
<keyword evidence="5" id="KW-1185">Reference proteome</keyword>
<dbReference type="Pfam" id="PF19127">
    <property type="entry name" value="Choline_bind_3"/>
    <property type="match status" value="1"/>
</dbReference>
<dbReference type="SUPFAM" id="SSF69360">
    <property type="entry name" value="Cell wall binding repeat"/>
    <property type="match status" value="2"/>
</dbReference>
<dbReference type="RefSeq" id="WP_166338390.1">
    <property type="nucleotide sequence ID" value="NZ_WPCR01000002.1"/>
</dbReference>
<feature type="repeat" description="Cell wall-binding" evidence="2">
    <location>
        <begin position="481"/>
        <end position="500"/>
    </location>
</feature>
<evidence type="ECO:0000256" key="1">
    <source>
        <dbReference type="ARBA" id="ARBA00022737"/>
    </source>
</evidence>
<gene>
    <name evidence="4" type="ORF">GMI68_01685</name>
</gene>
<keyword evidence="1" id="KW-0677">Repeat</keyword>